<dbReference type="Proteomes" id="UP001249020">
    <property type="component" value="Unassembled WGS sequence"/>
</dbReference>
<gene>
    <name evidence="2" type="ORF">RM544_00925</name>
</gene>
<dbReference type="AlphaFoldDB" id="A0AAW8QYS3"/>
<proteinExistence type="predicted"/>
<accession>A0AAW8QYS3</accession>
<reference evidence="2 3" key="1">
    <citation type="submission" date="2023-09" db="EMBL/GenBank/DDBJ databases">
        <authorList>
            <person name="Rey-Velasco X."/>
        </authorList>
    </citation>
    <scope>NUCLEOTIDE SEQUENCE [LARGE SCALE GENOMIC DNA]</scope>
    <source>
        <strain evidence="2 3">W409</strain>
    </source>
</reference>
<feature type="transmembrane region" description="Helical" evidence="1">
    <location>
        <begin position="6"/>
        <end position="23"/>
    </location>
</feature>
<evidence type="ECO:0000256" key="1">
    <source>
        <dbReference type="SAM" id="Phobius"/>
    </source>
</evidence>
<evidence type="ECO:0000313" key="2">
    <source>
        <dbReference type="EMBL" id="MDT0581093.1"/>
    </source>
</evidence>
<feature type="transmembrane region" description="Helical" evidence="1">
    <location>
        <begin position="172"/>
        <end position="189"/>
    </location>
</feature>
<keyword evidence="3" id="KW-1185">Reference proteome</keyword>
<feature type="transmembrane region" description="Helical" evidence="1">
    <location>
        <begin position="106"/>
        <end position="126"/>
    </location>
</feature>
<sequence length="231" mass="26006">MDSYNIFGTINTIFIIVSLYGVFSQLRTIWKRKESGIESERPTALLSLNQFTVSYLAYLSFFIYGYSIEPFNHYIVWPRLLASLLVAFILFEIWQDRKSNHSKSSFSLACATLLIAIAGLFIGETIIDQGKYISTTIIVLVTILIAQGYYHQIKLIINSGSTGAVDLKMSQFIFMMDISTIAFALSMGLSIGWPLLVLAITSGITKVIIMFLFKWVKISPTAQKRRNIVVA</sequence>
<feature type="transmembrane region" description="Helical" evidence="1">
    <location>
        <begin position="74"/>
        <end position="94"/>
    </location>
</feature>
<comment type="caution">
    <text evidence="2">The sequence shown here is derived from an EMBL/GenBank/DDBJ whole genome shotgun (WGS) entry which is preliminary data.</text>
</comment>
<feature type="transmembrane region" description="Helical" evidence="1">
    <location>
        <begin position="44"/>
        <end position="68"/>
    </location>
</feature>
<keyword evidence="1" id="KW-0812">Transmembrane</keyword>
<feature type="transmembrane region" description="Helical" evidence="1">
    <location>
        <begin position="195"/>
        <end position="216"/>
    </location>
</feature>
<dbReference type="EMBL" id="JAVRIE010000001">
    <property type="protein sequence ID" value="MDT0581093.1"/>
    <property type="molecule type" value="Genomic_DNA"/>
</dbReference>
<organism evidence="2 3">
    <name type="scientific">Brumicola blandensis</name>
    <dbReference type="NCBI Taxonomy" id="3075611"/>
    <lineage>
        <taxon>Bacteria</taxon>
        <taxon>Pseudomonadati</taxon>
        <taxon>Pseudomonadota</taxon>
        <taxon>Gammaproteobacteria</taxon>
        <taxon>Alteromonadales</taxon>
        <taxon>Alteromonadaceae</taxon>
        <taxon>Brumicola</taxon>
    </lineage>
</organism>
<keyword evidence="1" id="KW-1133">Transmembrane helix</keyword>
<protein>
    <submittedName>
        <fullName evidence="2">Uncharacterized protein</fullName>
    </submittedName>
</protein>
<feature type="transmembrane region" description="Helical" evidence="1">
    <location>
        <begin position="132"/>
        <end position="151"/>
    </location>
</feature>
<name>A0AAW8QYS3_9ALTE</name>
<dbReference type="Gene3D" id="1.20.1280.290">
    <property type="match status" value="1"/>
</dbReference>
<evidence type="ECO:0000313" key="3">
    <source>
        <dbReference type="Proteomes" id="UP001249020"/>
    </source>
</evidence>
<dbReference type="RefSeq" id="WP_311359908.1">
    <property type="nucleotide sequence ID" value="NZ_JAVRIE010000001.1"/>
</dbReference>
<keyword evidence="1" id="KW-0472">Membrane</keyword>